<dbReference type="PROSITE" id="PS50110">
    <property type="entry name" value="RESPONSE_REGULATORY"/>
    <property type="match status" value="1"/>
</dbReference>
<dbReference type="CDD" id="cd16922">
    <property type="entry name" value="HATPase_EvgS-ArcB-TorS-like"/>
    <property type="match status" value="1"/>
</dbReference>
<evidence type="ECO:0000256" key="5">
    <source>
        <dbReference type="ARBA" id="ARBA00022606"/>
    </source>
</evidence>
<dbReference type="InterPro" id="IPR036097">
    <property type="entry name" value="HisK_dim/P_sf"/>
</dbReference>
<feature type="domain" description="Response regulatory" evidence="17">
    <location>
        <begin position="625"/>
        <end position="742"/>
    </location>
</feature>
<keyword evidence="6" id="KW-0285">Flavoprotein</keyword>
<dbReference type="SMART" id="SM00387">
    <property type="entry name" value="HATPase_c"/>
    <property type="match status" value="1"/>
</dbReference>
<reference evidence="19 20" key="1">
    <citation type="journal article" date="2014" name="World J. Microbiol. Biotechnol.">
        <title>Biodiversity and physiological characteristics of Antarctic and Arctic lichens-associated bacteria.</title>
        <authorList>
            <person name="Lee Y.M."/>
            <person name="Kim E.H."/>
            <person name="Lee H.K."/>
            <person name="Hong S.G."/>
        </authorList>
    </citation>
    <scope>NUCLEOTIDE SEQUENCE [LARGE SCALE GENOMIC DNA]</scope>
    <source>
        <strain evidence="19 20">PAMC 26569</strain>
    </source>
</reference>
<dbReference type="Pfam" id="PF08447">
    <property type="entry name" value="PAS_3"/>
    <property type="match status" value="1"/>
</dbReference>
<dbReference type="Pfam" id="PF07536">
    <property type="entry name" value="HWE_HK"/>
    <property type="match status" value="1"/>
</dbReference>
<accession>A0A6M8HNV8</accession>
<feature type="domain" description="Histidine kinase" evidence="16">
    <location>
        <begin position="355"/>
        <end position="572"/>
    </location>
</feature>
<dbReference type="Pfam" id="PF00512">
    <property type="entry name" value="HisKA"/>
    <property type="match status" value="1"/>
</dbReference>
<dbReference type="CDD" id="cd00130">
    <property type="entry name" value="PAS"/>
    <property type="match status" value="1"/>
</dbReference>
<dbReference type="SUPFAM" id="SSF47384">
    <property type="entry name" value="Homodimeric domain of signal transducing histidine kinase"/>
    <property type="match status" value="1"/>
</dbReference>
<dbReference type="EMBL" id="CP053708">
    <property type="protein sequence ID" value="QKE89967.1"/>
    <property type="molecule type" value="Genomic_DNA"/>
</dbReference>
<dbReference type="InterPro" id="IPR005467">
    <property type="entry name" value="His_kinase_dom"/>
</dbReference>
<keyword evidence="8" id="KW-0808">Transferase</keyword>
<dbReference type="GO" id="GO:0005524">
    <property type="term" value="F:ATP binding"/>
    <property type="evidence" value="ECO:0007669"/>
    <property type="project" value="UniProtKB-KW"/>
</dbReference>
<dbReference type="Gene3D" id="2.10.70.100">
    <property type="match status" value="1"/>
</dbReference>
<dbReference type="InterPro" id="IPR035965">
    <property type="entry name" value="PAS-like_dom_sf"/>
</dbReference>
<dbReference type="SMART" id="SM00388">
    <property type="entry name" value="HisKA"/>
    <property type="match status" value="1"/>
</dbReference>
<dbReference type="InterPro" id="IPR001610">
    <property type="entry name" value="PAC"/>
</dbReference>
<dbReference type="PROSITE" id="PS50109">
    <property type="entry name" value="HIS_KIN"/>
    <property type="match status" value="1"/>
</dbReference>
<dbReference type="AlphaFoldDB" id="A0A6M8HNV8"/>
<dbReference type="GO" id="GO:0000155">
    <property type="term" value="F:phosphorelay sensor kinase activity"/>
    <property type="evidence" value="ECO:0007669"/>
    <property type="project" value="InterPro"/>
</dbReference>
<comment type="catalytic activity">
    <reaction evidence="1">
        <text>ATP + protein L-histidine = ADP + protein N-phospho-L-histidine.</text>
        <dbReference type="EC" id="2.7.13.3"/>
    </reaction>
</comment>
<evidence type="ECO:0000256" key="9">
    <source>
        <dbReference type="ARBA" id="ARBA00022741"/>
    </source>
</evidence>
<protein>
    <recommendedName>
        <fullName evidence="2">histidine kinase</fullName>
        <ecNumber evidence="2">2.7.13.3</ecNumber>
    </recommendedName>
</protein>
<dbReference type="InterPro" id="IPR003594">
    <property type="entry name" value="HATPase_dom"/>
</dbReference>
<dbReference type="InterPro" id="IPR011102">
    <property type="entry name" value="Sig_transdc_His_kinase_HWE"/>
</dbReference>
<evidence type="ECO:0000259" key="18">
    <source>
        <dbReference type="PROSITE" id="PS50113"/>
    </source>
</evidence>
<dbReference type="PANTHER" id="PTHR43547:SF2">
    <property type="entry name" value="HYBRID SIGNAL TRANSDUCTION HISTIDINE KINASE C"/>
    <property type="match status" value="1"/>
</dbReference>
<dbReference type="InterPro" id="IPR036890">
    <property type="entry name" value="HATPase_C_sf"/>
</dbReference>
<dbReference type="Gene3D" id="3.30.450.20">
    <property type="entry name" value="PAS domain"/>
    <property type="match status" value="2"/>
</dbReference>
<keyword evidence="14" id="KW-0675">Receptor</keyword>
<dbReference type="Proteomes" id="UP000500767">
    <property type="component" value="Chromosome"/>
</dbReference>
<dbReference type="SUPFAM" id="SSF52172">
    <property type="entry name" value="CheY-like"/>
    <property type="match status" value="1"/>
</dbReference>
<dbReference type="GO" id="GO:0009881">
    <property type="term" value="F:photoreceptor activity"/>
    <property type="evidence" value="ECO:0007669"/>
    <property type="project" value="UniProtKB-KW"/>
</dbReference>
<feature type="modified residue" description="4-aspartylphosphate" evidence="15">
    <location>
        <position position="675"/>
    </location>
</feature>
<dbReference type="KEGG" id="lck:HN018_07830"/>
<name>A0A6M8HNV8_9PROT</name>
<dbReference type="EC" id="2.7.13.3" evidence="2"/>
<dbReference type="Pfam" id="PF02518">
    <property type="entry name" value="HATPase_c"/>
    <property type="match status" value="1"/>
</dbReference>
<dbReference type="Gene3D" id="3.40.50.2300">
    <property type="match status" value="1"/>
</dbReference>
<dbReference type="InterPro" id="IPR000700">
    <property type="entry name" value="PAS-assoc_C"/>
</dbReference>
<keyword evidence="12" id="KW-0157">Chromophore</keyword>
<evidence type="ECO:0000256" key="12">
    <source>
        <dbReference type="ARBA" id="ARBA00022991"/>
    </source>
</evidence>
<evidence type="ECO:0000256" key="2">
    <source>
        <dbReference type="ARBA" id="ARBA00012438"/>
    </source>
</evidence>
<keyword evidence="3" id="KW-0600">Photoreceptor protein</keyword>
<keyword evidence="20" id="KW-1185">Reference proteome</keyword>
<organism evidence="19 20">
    <name type="scientific">Lichenicola cladoniae</name>
    <dbReference type="NCBI Taxonomy" id="1484109"/>
    <lineage>
        <taxon>Bacteria</taxon>
        <taxon>Pseudomonadati</taxon>
        <taxon>Pseudomonadota</taxon>
        <taxon>Alphaproteobacteria</taxon>
        <taxon>Acetobacterales</taxon>
        <taxon>Acetobacteraceae</taxon>
        <taxon>Lichenicola</taxon>
    </lineage>
</organism>
<evidence type="ECO:0000256" key="4">
    <source>
        <dbReference type="ARBA" id="ARBA00022553"/>
    </source>
</evidence>
<dbReference type="InterPro" id="IPR000014">
    <property type="entry name" value="PAS"/>
</dbReference>
<evidence type="ECO:0000259" key="16">
    <source>
        <dbReference type="PROSITE" id="PS50109"/>
    </source>
</evidence>
<evidence type="ECO:0000256" key="7">
    <source>
        <dbReference type="ARBA" id="ARBA00022643"/>
    </source>
</evidence>
<dbReference type="PANTHER" id="PTHR43547">
    <property type="entry name" value="TWO-COMPONENT HISTIDINE KINASE"/>
    <property type="match status" value="1"/>
</dbReference>
<evidence type="ECO:0000256" key="6">
    <source>
        <dbReference type="ARBA" id="ARBA00022630"/>
    </source>
</evidence>
<evidence type="ECO:0000256" key="3">
    <source>
        <dbReference type="ARBA" id="ARBA00022543"/>
    </source>
</evidence>
<evidence type="ECO:0000256" key="10">
    <source>
        <dbReference type="ARBA" id="ARBA00022777"/>
    </source>
</evidence>
<dbReference type="Pfam" id="PF00072">
    <property type="entry name" value="Response_reg"/>
    <property type="match status" value="1"/>
</dbReference>
<feature type="domain" description="PAC" evidence="18">
    <location>
        <begin position="849"/>
        <end position="901"/>
    </location>
</feature>
<evidence type="ECO:0000256" key="1">
    <source>
        <dbReference type="ARBA" id="ARBA00000085"/>
    </source>
</evidence>
<dbReference type="InterPro" id="IPR004358">
    <property type="entry name" value="Sig_transdc_His_kin-like_C"/>
</dbReference>
<evidence type="ECO:0000313" key="19">
    <source>
        <dbReference type="EMBL" id="QKE89967.1"/>
    </source>
</evidence>
<keyword evidence="5" id="KW-0716">Sensory transduction</keyword>
<evidence type="ECO:0000256" key="8">
    <source>
        <dbReference type="ARBA" id="ARBA00022679"/>
    </source>
</evidence>
<dbReference type="Gene3D" id="1.10.287.130">
    <property type="match status" value="1"/>
</dbReference>
<dbReference type="RefSeq" id="WP_171835063.1">
    <property type="nucleotide sequence ID" value="NZ_CP053708.1"/>
</dbReference>
<dbReference type="NCBIfam" id="TIGR00229">
    <property type="entry name" value="sensory_box"/>
    <property type="match status" value="1"/>
</dbReference>
<dbReference type="PRINTS" id="PR00344">
    <property type="entry name" value="BCTRLSENSOR"/>
</dbReference>
<evidence type="ECO:0000259" key="17">
    <source>
        <dbReference type="PROSITE" id="PS50110"/>
    </source>
</evidence>
<dbReference type="InterPro" id="IPR001789">
    <property type="entry name" value="Sig_transdc_resp-reg_receiver"/>
</dbReference>
<keyword evidence="10" id="KW-0418">Kinase</keyword>
<dbReference type="SUPFAM" id="SSF55874">
    <property type="entry name" value="ATPase domain of HSP90 chaperone/DNA topoisomerase II/histidine kinase"/>
    <property type="match status" value="1"/>
</dbReference>
<dbReference type="InterPro" id="IPR003661">
    <property type="entry name" value="HisK_dim/P_dom"/>
</dbReference>
<gene>
    <name evidence="19" type="ORF">HN018_07830</name>
</gene>
<dbReference type="CDD" id="cd17574">
    <property type="entry name" value="REC_OmpR"/>
    <property type="match status" value="1"/>
</dbReference>
<proteinExistence type="predicted"/>
<evidence type="ECO:0000256" key="13">
    <source>
        <dbReference type="ARBA" id="ARBA00023012"/>
    </source>
</evidence>
<keyword evidence="7" id="KW-0288">FMN</keyword>
<keyword evidence="11" id="KW-0067">ATP-binding</keyword>
<dbReference type="CDD" id="cd00082">
    <property type="entry name" value="HisKA"/>
    <property type="match status" value="1"/>
</dbReference>
<keyword evidence="13" id="KW-0902">Two-component regulatory system</keyword>
<dbReference type="SMART" id="SM00086">
    <property type="entry name" value="PAC"/>
    <property type="match status" value="1"/>
</dbReference>
<dbReference type="SMART" id="SM00911">
    <property type="entry name" value="HWE_HK"/>
    <property type="match status" value="1"/>
</dbReference>
<evidence type="ECO:0000313" key="20">
    <source>
        <dbReference type="Proteomes" id="UP000500767"/>
    </source>
</evidence>
<sequence length="1101" mass="119017">MVNLTNEMNFVGGPGEMAGLVRSKDWSATPLGPIEHWPQSLRTTVGLCLASNFPINIIWGPEHTQIYNDGYSVLCGEQHPAFLGMSYPVSWASAWPAIGKPFAMALAGQTSFLENQRMFLKRNGYLEESFFTFSTSPIYDEAGGIGGLFHPVTETTAAMLAERRSRLVRDLIARLSDANDVDTVFERAAATLAEFTFDLPFVIFYRLEPQDQSDRRYRVAAAVGLSSNIAATPDRIGLDAMVPWPIAASVRSRGPERVDGLAAMLAAGQCGPYEEPPDAAFAVPISVPGPGLPVAMMIAGASARLPIGDGYRGLYELIGAAVGAALANAQASEDELRKAQALAAIDRAKTTFFSNVSHEFRTPLTLMLGPIEEALADGGDLPALQRERLQVAHRNALRVLKLVNSLLDFSSIEAGRLKARFAPVDLASFTGELASNFRSACEVAGLELVVDCPTLEAPVYLDRDMWEKIILNLLSNAFKFTFAGQISVSLVREDGAVALIVEDTGIGIPAAELPRIFERFHRVDAQRGRSHEGTGIGLALVESLVHLHAGTVTVSSVVDQGTVFRVTLPLGHAHLAAGTLLDDQAVVAEPMRHSRASIYADEAARWLADTASDDTGRPDVEGRTRILLAEDNADMRRYVARILGQAGYRVELVGNGLAAVAALRTGALPDLILTDVMMPGLDGFGLLRHIRADSSLDGIVVILLSARAGEEARLEGLAAGADDYIVKPFSARELRARIDGAINLARQRRDAAIREQELLAEIVNERARTTLHETERRLEFALEAGRLGSWELDLVAHGLIASAIGRENFGIDGSDPHSMYDALLGRIHPEDRDRQRLALQHAIDTRSALDIEHRTVWPDGRVTWVEVCGHAVYAEDGTPLRMIGVSLDVTMRKQAEAQRTTLLDELNHRVKNTLAVVQAIARQTERNATSPAAFMTDLTARITALARAHDLLTEASWDGAQLADVIDQTLEFYSNKDGGVSQVSAQGPAVRLSPNAAISLNMAFHELGTNAAKYGALSVPSGRVGVDWRIDRSVDPSCVDISWSETGGPAVDIPTKRGFGSRIIESGLPDMFGGEVRLHFEPGGVRCTMRLPFSGDIMGVA</sequence>
<dbReference type="SMART" id="SM00448">
    <property type="entry name" value="REC"/>
    <property type="match status" value="1"/>
</dbReference>
<evidence type="ECO:0000256" key="15">
    <source>
        <dbReference type="PROSITE-ProRule" id="PRU00169"/>
    </source>
</evidence>
<dbReference type="InterPro" id="IPR011006">
    <property type="entry name" value="CheY-like_superfamily"/>
</dbReference>
<dbReference type="Gene3D" id="3.30.565.10">
    <property type="entry name" value="Histidine kinase-like ATPase, C-terminal domain"/>
    <property type="match status" value="2"/>
</dbReference>
<keyword evidence="9" id="KW-0547">Nucleotide-binding</keyword>
<dbReference type="SUPFAM" id="SSF55785">
    <property type="entry name" value="PYP-like sensor domain (PAS domain)"/>
    <property type="match status" value="1"/>
</dbReference>
<evidence type="ECO:0000256" key="11">
    <source>
        <dbReference type="ARBA" id="ARBA00022840"/>
    </source>
</evidence>
<evidence type="ECO:0000256" key="14">
    <source>
        <dbReference type="ARBA" id="ARBA00023170"/>
    </source>
</evidence>
<dbReference type="FunFam" id="3.30.565.10:FF:000037">
    <property type="entry name" value="Hybrid sensor histidine kinase/response regulator"/>
    <property type="match status" value="1"/>
</dbReference>
<dbReference type="PROSITE" id="PS50113">
    <property type="entry name" value="PAC"/>
    <property type="match status" value="1"/>
</dbReference>
<dbReference type="InterPro" id="IPR013655">
    <property type="entry name" value="PAS_fold_3"/>
</dbReference>
<keyword evidence="4 15" id="KW-0597">Phosphoprotein</keyword>